<name>A0A1F8DQT0_9BACT</name>
<feature type="coiled-coil region" evidence="1">
    <location>
        <begin position="80"/>
        <end position="107"/>
    </location>
</feature>
<dbReference type="EMBL" id="MGIR01000005">
    <property type="protein sequence ID" value="OGM90980.1"/>
    <property type="molecule type" value="Genomic_DNA"/>
</dbReference>
<dbReference type="AlphaFoldDB" id="A0A1F8DQT0"/>
<sequence>MFAVPALTLAESNTTSTLALTNSTSSTATEDIDTLRAQLNALLNPKDEMGFISNEEKNARELKLRHKILIGSIALSYIEIDQLANRLNALVELNAKEQEKKEAYLEKLVGYLNYHDVIREKVNNLSNETLNVENIKTAAKELLDWRRDFYISPMKEMSAFILTIKQPAVLKISLERHEKIASDLRKLSQGGYINQEQLFELTQLLNKARELLSEAQAMNNDAYNVLFTEENKTGLDELARSSLENIKSAYAIFMEMSVKVKQILSI</sequence>
<evidence type="ECO:0000313" key="3">
    <source>
        <dbReference type="Proteomes" id="UP000178946"/>
    </source>
</evidence>
<evidence type="ECO:0000313" key="2">
    <source>
        <dbReference type="EMBL" id="OGM90980.1"/>
    </source>
</evidence>
<dbReference type="STRING" id="1802557.A3A20_00140"/>
<accession>A0A1F8DQT0</accession>
<proteinExistence type="predicted"/>
<organism evidence="2 3">
    <name type="scientific">Candidatus Wolfebacteria bacterium RIFCSPLOWO2_01_FULL_45_19</name>
    <dbReference type="NCBI Taxonomy" id="1802557"/>
    <lineage>
        <taxon>Bacteria</taxon>
        <taxon>Candidatus Wolfeibacteriota</taxon>
    </lineage>
</organism>
<protein>
    <submittedName>
        <fullName evidence="2">Uncharacterized protein</fullName>
    </submittedName>
</protein>
<comment type="caution">
    <text evidence="2">The sequence shown here is derived from an EMBL/GenBank/DDBJ whole genome shotgun (WGS) entry which is preliminary data.</text>
</comment>
<gene>
    <name evidence="2" type="ORF">A3A20_00140</name>
</gene>
<reference evidence="2 3" key="1">
    <citation type="journal article" date="2016" name="Nat. Commun.">
        <title>Thousands of microbial genomes shed light on interconnected biogeochemical processes in an aquifer system.</title>
        <authorList>
            <person name="Anantharaman K."/>
            <person name="Brown C.T."/>
            <person name="Hug L.A."/>
            <person name="Sharon I."/>
            <person name="Castelle C.J."/>
            <person name="Probst A.J."/>
            <person name="Thomas B.C."/>
            <person name="Singh A."/>
            <person name="Wilkins M.J."/>
            <person name="Karaoz U."/>
            <person name="Brodie E.L."/>
            <person name="Williams K.H."/>
            <person name="Hubbard S.S."/>
            <person name="Banfield J.F."/>
        </authorList>
    </citation>
    <scope>NUCLEOTIDE SEQUENCE [LARGE SCALE GENOMIC DNA]</scope>
</reference>
<keyword evidence="1" id="KW-0175">Coiled coil</keyword>
<evidence type="ECO:0000256" key="1">
    <source>
        <dbReference type="SAM" id="Coils"/>
    </source>
</evidence>
<dbReference type="Proteomes" id="UP000178946">
    <property type="component" value="Unassembled WGS sequence"/>
</dbReference>